<protein>
    <submittedName>
        <fullName evidence="1">Uncharacterized protein</fullName>
    </submittedName>
</protein>
<comment type="caution">
    <text evidence="1">The sequence shown here is derived from an EMBL/GenBank/DDBJ whole genome shotgun (WGS) entry which is preliminary data.</text>
</comment>
<evidence type="ECO:0000313" key="1">
    <source>
        <dbReference type="EMBL" id="MPN05960.1"/>
    </source>
</evidence>
<name>A0A645EWY9_9ZZZZ</name>
<dbReference type="EMBL" id="VSSQ01051846">
    <property type="protein sequence ID" value="MPN05960.1"/>
    <property type="molecule type" value="Genomic_DNA"/>
</dbReference>
<organism evidence="1">
    <name type="scientific">bioreactor metagenome</name>
    <dbReference type="NCBI Taxonomy" id="1076179"/>
    <lineage>
        <taxon>unclassified sequences</taxon>
        <taxon>metagenomes</taxon>
        <taxon>ecological metagenomes</taxon>
    </lineage>
</organism>
<dbReference type="AlphaFoldDB" id="A0A645EWY9"/>
<dbReference type="AntiFam" id="ANF00149">
    <property type="entry name" value="Shadow ORF (opposite cshA)"/>
</dbReference>
<gene>
    <name evidence="1" type="ORF">SDC9_153214</name>
</gene>
<accession>A0A645EWY9</accession>
<proteinExistence type="predicted"/>
<reference evidence="1" key="1">
    <citation type="submission" date="2019-08" db="EMBL/GenBank/DDBJ databases">
        <authorList>
            <person name="Kucharzyk K."/>
            <person name="Murdoch R.W."/>
            <person name="Higgins S."/>
            <person name="Loffler F."/>
        </authorList>
    </citation>
    <scope>NUCLEOTIDE SEQUENCE</scope>
</reference>
<sequence>MQHPHIQHHIRFVQDKKVYLVQFDVSLSDQVQQSARCRHQDICSAFQRGCLRILGNTTENDLDLQWQVFSVNLEAFPDLQGKLTGRRKDKGFDGAFSSCSFYRKVLQNRQGKSSGFAGTRLGTTQQVFLVQQMRNGIFLDGRRFSVASLFQCAQQVLV</sequence>